<dbReference type="RefSeq" id="XP_012654287.1">
    <property type="nucleotide sequence ID" value="XM_012798833.1"/>
</dbReference>
<protein>
    <submittedName>
        <fullName evidence="1">Transmembrane protein, putative</fullName>
    </submittedName>
</protein>
<reference evidence="2" key="1">
    <citation type="journal article" date="2006" name="PLoS Biol.">
        <title>Macronuclear genome sequence of the ciliate Tetrahymena thermophila, a model eukaryote.</title>
        <authorList>
            <person name="Eisen J.A."/>
            <person name="Coyne R.S."/>
            <person name="Wu M."/>
            <person name="Wu D."/>
            <person name="Thiagarajan M."/>
            <person name="Wortman J.R."/>
            <person name="Badger J.H."/>
            <person name="Ren Q."/>
            <person name="Amedeo P."/>
            <person name="Jones K.M."/>
            <person name="Tallon L.J."/>
            <person name="Delcher A.L."/>
            <person name="Salzberg S.L."/>
            <person name="Silva J.C."/>
            <person name="Haas B.J."/>
            <person name="Majoros W.H."/>
            <person name="Farzad M."/>
            <person name="Carlton J.M."/>
            <person name="Smith R.K. Jr."/>
            <person name="Garg J."/>
            <person name="Pearlman R.E."/>
            <person name="Karrer K.M."/>
            <person name="Sun L."/>
            <person name="Manning G."/>
            <person name="Elde N.C."/>
            <person name="Turkewitz A.P."/>
            <person name="Asai D.J."/>
            <person name="Wilkes D.E."/>
            <person name="Wang Y."/>
            <person name="Cai H."/>
            <person name="Collins K."/>
            <person name="Stewart B.A."/>
            <person name="Lee S.R."/>
            <person name="Wilamowska K."/>
            <person name="Weinberg Z."/>
            <person name="Ruzzo W.L."/>
            <person name="Wloga D."/>
            <person name="Gaertig J."/>
            <person name="Frankel J."/>
            <person name="Tsao C.-C."/>
            <person name="Gorovsky M.A."/>
            <person name="Keeling P.J."/>
            <person name="Waller R.F."/>
            <person name="Patron N.J."/>
            <person name="Cherry J.M."/>
            <person name="Stover N.A."/>
            <person name="Krieger C.J."/>
            <person name="del Toro C."/>
            <person name="Ryder H.F."/>
            <person name="Williamson S.C."/>
            <person name="Barbeau R.A."/>
            <person name="Hamilton E.P."/>
            <person name="Orias E."/>
        </authorList>
    </citation>
    <scope>NUCLEOTIDE SEQUENCE [LARGE SCALE GENOMIC DNA]</scope>
    <source>
        <strain evidence="2">SB210</strain>
    </source>
</reference>
<keyword evidence="1" id="KW-0812">Transmembrane</keyword>
<dbReference type="AlphaFoldDB" id="W7X720"/>
<dbReference type="InParanoid" id="W7X720"/>
<evidence type="ECO:0000313" key="1">
    <source>
        <dbReference type="EMBL" id="EWS73167.1"/>
    </source>
</evidence>
<dbReference type="KEGG" id="tet:TTHERM_000793981"/>
<dbReference type="GeneID" id="24440700"/>
<keyword evidence="1" id="KW-0472">Membrane</keyword>
<evidence type="ECO:0000313" key="2">
    <source>
        <dbReference type="Proteomes" id="UP000009168"/>
    </source>
</evidence>
<dbReference type="EMBL" id="GG662609">
    <property type="protein sequence ID" value="EWS73167.1"/>
    <property type="molecule type" value="Genomic_DNA"/>
</dbReference>
<organism evidence="1 2">
    <name type="scientific">Tetrahymena thermophila (strain SB210)</name>
    <dbReference type="NCBI Taxonomy" id="312017"/>
    <lineage>
        <taxon>Eukaryota</taxon>
        <taxon>Sar</taxon>
        <taxon>Alveolata</taxon>
        <taxon>Ciliophora</taxon>
        <taxon>Intramacronucleata</taxon>
        <taxon>Oligohymenophorea</taxon>
        <taxon>Hymenostomatida</taxon>
        <taxon>Tetrahymenina</taxon>
        <taxon>Tetrahymenidae</taxon>
        <taxon>Tetrahymena</taxon>
    </lineage>
</organism>
<proteinExistence type="predicted"/>
<dbReference type="Proteomes" id="UP000009168">
    <property type="component" value="Unassembled WGS sequence"/>
</dbReference>
<keyword evidence="2" id="KW-1185">Reference proteome</keyword>
<accession>W7X720</accession>
<sequence>MKFKTIQNNIFSQFILNISCLCLSLIRQFYKLNSKGQQVKPYQQDSYKRTRQPIKIMMILCLGKINSHIGILQIKQKLIFWQLMTMFQMIIVIPKVCVDLIKVAFKILIIIYYKLIVIECMLNMKNLNFQHGVIQIKIFGISCLFKLCKKQLKWTYKEYFLFLLCQTNSRVSFKLQAYIQFIMMMECFKIAIWGESYLLNLYQTIHFMVDLLLVIRLITNMQSMHLLHQINLMDSNTRITNQKLAEIRLIHVHVLIITLSVFSRQTGDVDNGTLILIKLLQRIFNSLGSIQHQVSLTLLMYIKQFYPIQTESQIQYQMIQNINKMLLLLLISLSVVCKTNL</sequence>
<gene>
    <name evidence="1" type="ORF">TTHERM_000793981</name>
</gene>
<name>W7X720_TETTS</name>